<reference evidence="1 2" key="1">
    <citation type="submission" date="2020-03" db="EMBL/GenBank/DDBJ databases">
        <title>Sequencing the genomes of 1000 actinobacteria strains.</title>
        <authorList>
            <person name="Klenk H.-P."/>
        </authorList>
    </citation>
    <scope>NUCLEOTIDE SEQUENCE [LARGE SCALE GENOMIC DNA]</scope>
    <source>
        <strain evidence="1 2">DSM 16403</strain>
    </source>
</reference>
<keyword evidence="2" id="KW-1185">Reference proteome</keyword>
<dbReference type="AlphaFoldDB" id="A0A846S1N1"/>
<protein>
    <submittedName>
        <fullName evidence="1">Uncharacterized protein</fullName>
    </submittedName>
</protein>
<organism evidence="1 2">
    <name type="scientific">Arthrobacter pigmenti</name>
    <dbReference type="NCBI Taxonomy" id="271432"/>
    <lineage>
        <taxon>Bacteria</taxon>
        <taxon>Bacillati</taxon>
        <taxon>Actinomycetota</taxon>
        <taxon>Actinomycetes</taxon>
        <taxon>Micrococcales</taxon>
        <taxon>Micrococcaceae</taxon>
        <taxon>Arthrobacter</taxon>
    </lineage>
</organism>
<sequence length="51" mass="5484">MFVIGLKLSPRCGGDIDSAADSGEFSGVALPPQHLAVLTELLEVRTYQQPR</sequence>
<dbReference type="EMBL" id="JAATJL010000001">
    <property type="protein sequence ID" value="NJC24341.1"/>
    <property type="molecule type" value="Genomic_DNA"/>
</dbReference>
<accession>A0A846S1N1</accession>
<evidence type="ECO:0000313" key="2">
    <source>
        <dbReference type="Proteomes" id="UP000547458"/>
    </source>
</evidence>
<name>A0A846S1N1_9MICC</name>
<comment type="caution">
    <text evidence="1">The sequence shown here is derived from an EMBL/GenBank/DDBJ whole genome shotgun (WGS) entry which is preliminary data.</text>
</comment>
<dbReference type="Proteomes" id="UP000547458">
    <property type="component" value="Unassembled WGS sequence"/>
</dbReference>
<evidence type="ECO:0000313" key="1">
    <source>
        <dbReference type="EMBL" id="NJC24341.1"/>
    </source>
</evidence>
<proteinExistence type="predicted"/>
<gene>
    <name evidence="1" type="ORF">BJ994_003417</name>
</gene>